<feature type="region of interest" description="Disordered" evidence="7">
    <location>
        <begin position="13"/>
        <end position="41"/>
    </location>
</feature>
<feature type="compositionally biased region" description="Acidic residues" evidence="7">
    <location>
        <begin position="410"/>
        <end position="423"/>
    </location>
</feature>
<feature type="compositionally biased region" description="Basic and acidic residues" evidence="7">
    <location>
        <begin position="66"/>
        <end position="77"/>
    </location>
</feature>
<organism evidence="8 9">
    <name type="scientific">Aspergillus aculeatus (strain ATCC 16872 / CBS 172.66 / WB 5094)</name>
    <dbReference type="NCBI Taxonomy" id="690307"/>
    <lineage>
        <taxon>Eukaryota</taxon>
        <taxon>Fungi</taxon>
        <taxon>Dikarya</taxon>
        <taxon>Ascomycota</taxon>
        <taxon>Pezizomycotina</taxon>
        <taxon>Eurotiomycetes</taxon>
        <taxon>Eurotiomycetidae</taxon>
        <taxon>Eurotiales</taxon>
        <taxon>Aspergillaceae</taxon>
        <taxon>Aspergillus</taxon>
        <taxon>Aspergillus subgen. Circumdati</taxon>
    </lineage>
</organism>
<feature type="compositionally biased region" description="Basic and acidic residues" evidence="7">
    <location>
        <begin position="127"/>
        <end position="136"/>
    </location>
</feature>
<dbReference type="OMA" id="KSCWPSL"/>
<evidence type="ECO:0000256" key="3">
    <source>
        <dbReference type="ARBA" id="ARBA00022517"/>
    </source>
</evidence>
<feature type="region of interest" description="Disordered" evidence="7">
    <location>
        <begin position="301"/>
        <end position="472"/>
    </location>
</feature>
<evidence type="ECO:0000256" key="2">
    <source>
        <dbReference type="ARBA" id="ARBA00007466"/>
    </source>
</evidence>
<dbReference type="VEuPathDB" id="FungiDB:ASPACDRAFT_1870798"/>
<keyword evidence="9" id="KW-1185">Reference proteome</keyword>
<dbReference type="PANTHER" id="PTHR23183">
    <property type="entry name" value="NOP14"/>
    <property type="match status" value="1"/>
</dbReference>
<sequence>MPPSQLKQLKASLRDGGLLGPQQSKKQKQQNAKSGVAAQNRIQRNNALQAIRDRFNPFEIKTTSRPKFDVTTRDVPKKNAGQARPGVTKSHGEEKRRQTLLQEMNRRNKVGGILDRRFGEDDPTMTPEERAAERFARQSQKKLRKESMFNLEDDDEEFQLTHMGETLSFGEGVNLDDFQEGDLGAEEDNDDEELPRKRKRMLEDEDDDADLADMIYDDEEGEEQPERKKSKNEVMKEVIAKSKFYKLERQKAKEDDDDLREELDKGLPDLFDMLRGVKAPPKPEPPKDDLAAMNPERAAILQGKTPDDAEKEYDQRLKQLTFDKRSAPTDRTKTAEEKAEEEAQRLKTLEEERLRRMRGEESSESEAEVAEEEEDEDEDGEGSDDESVFDDAKAFGLQQPTETVTRPELGVEDEDDFIIDDDLVETRSDVSLSFDEDEDMESVEGSEEEEDEDEQDDELINGFSIPGLNDGDATAAADGTKEVSDGLAFTYPCPGSHEEFLEIIKDVPMQDLPTVIQRIRALHHPRLHSDNKTKLSRFAGILVQQVAYMTEQSDHPPFSIVENILRHIHSMAKSHPESVCQAYRAHLRQIATDRPLNLRPGDLVILTGIATTFPTSDHFHAIATPAHLCIARYLGQGAVNTLNDFATGAYAASLCLQYQAISKRYMPEFINYTLNVLYHLNPEEQTDASALGFFPSRSPSTSLRLNLSSKPISSRRLRFWDVADAPEDEDGLKLSIINTLVNLLSSASDIWSGKSAYTEIFAPVEKVLSCLFQALDLTTKGKGKSSKNLISSSVLDSFKSTLDKITAQLSQARHARRPLLLHNHRPLAIKTAIPKFEESFNPDKHYDPDRERAEANRLKAEYKRERKGAMRELRKDANFIAREKLREKKERDAEYERKYKRLVAEVQNEEGREANAYERVKRMRQGKR</sequence>
<keyword evidence="3" id="KW-0690">Ribosome biogenesis</keyword>
<feature type="compositionally biased region" description="Acidic residues" evidence="7">
    <location>
        <begin position="177"/>
        <end position="193"/>
    </location>
</feature>
<comment type="similarity">
    <text evidence="2">Belongs to the NOP14 family.</text>
</comment>
<dbReference type="InterPro" id="IPR007276">
    <property type="entry name" value="Nop14"/>
</dbReference>
<name>A0A1L9WTL2_ASPA1</name>
<dbReference type="Proteomes" id="UP000184546">
    <property type="component" value="Unassembled WGS sequence"/>
</dbReference>
<dbReference type="AlphaFoldDB" id="A0A1L9WTL2"/>
<protein>
    <recommendedName>
        <fullName evidence="10">Nop14-like protein</fullName>
    </recommendedName>
</protein>
<dbReference type="GO" id="GO:0032040">
    <property type="term" value="C:small-subunit processome"/>
    <property type="evidence" value="ECO:0007669"/>
    <property type="project" value="InterPro"/>
</dbReference>
<feature type="region of interest" description="Disordered" evidence="7">
    <location>
        <begin position="906"/>
        <end position="928"/>
    </location>
</feature>
<gene>
    <name evidence="8" type="ORF">ASPACDRAFT_1870798</name>
</gene>
<feature type="compositionally biased region" description="Basic and acidic residues" evidence="7">
    <location>
        <begin position="909"/>
        <end position="920"/>
    </location>
</feature>
<evidence type="ECO:0000256" key="5">
    <source>
        <dbReference type="ARBA" id="ARBA00023242"/>
    </source>
</evidence>
<dbReference type="Pfam" id="PF04147">
    <property type="entry name" value="Nop14"/>
    <property type="match status" value="1"/>
</dbReference>
<proteinExistence type="inferred from homology"/>
<keyword evidence="5" id="KW-0539">Nucleus</keyword>
<feature type="region of interest" description="Disordered" evidence="7">
    <location>
        <begin position="62"/>
        <end position="234"/>
    </location>
</feature>
<evidence type="ECO:0000256" key="6">
    <source>
        <dbReference type="ARBA" id="ARBA00024695"/>
    </source>
</evidence>
<evidence type="ECO:0000256" key="1">
    <source>
        <dbReference type="ARBA" id="ARBA00004604"/>
    </source>
</evidence>
<dbReference type="STRING" id="690307.A0A1L9WTL2"/>
<keyword evidence="4" id="KW-0698">rRNA processing</keyword>
<dbReference type="PANTHER" id="PTHR23183:SF0">
    <property type="entry name" value="NUCLEOLAR PROTEIN 14"/>
    <property type="match status" value="1"/>
</dbReference>
<feature type="compositionally biased region" description="Acidic residues" evidence="7">
    <location>
        <begin position="434"/>
        <end position="459"/>
    </location>
</feature>
<dbReference type="RefSeq" id="XP_020055871.1">
    <property type="nucleotide sequence ID" value="XM_020197958.1"/>
</dbReference>
<evidence type="ECO:0000256" key="7">
    <source>
        <dbReference type="SAM" id="MobiDB-lite"/>
    </source>
</evidence>
<evidence type="ECO:0000256" key="4">
    <source>
        <dbReference type="ARBA" id="ARBA00022552"/>
    </source>
</evidence>
<feature type="compositionally biased region" description="Basic and acidic residues" evidence="7">
    <location>
        <begin position="305"/>
        <end position="361"/>
    </location>
</feature>
<dbReference type="OrthoDB" id="441771at2759"/>
<dbReference type="GO" id="GO:0030490">
    <property type="term" value="P:maturation of SSU-rRNA"/>
    <property type="evidence" value="ECO:0007669"/>
    <property type="project" value="TreeGrafter"/>
</dbReference>
<feature type="compositionally biased region" description="Acidic residues" evidence="7">
    <location>
        <begin position="203"/>
        <end position="223"/>
    </location>
</feature>
<accession>A0A1L9WTL2</accession>
<feature type="compositionally biased region" description="Basic and acidic residues" evidence="7">
    <location>
        <begin position="224"/>
        <end position="234"/>
    </location>
</feature>
<dbReference type="GO" id="GO:0030692">
    <property type="term" value="C:Noc4p-Nop14p complex"/>
    <property type="evidence" value="ECO:0007669"/>
    <property type="project" value="TreeGrafter"/>
</dbReference>
<comment type="function">
    <text evidence="6">Involved in nucleolar processing of pre-18S ribosomal RNA. Has a role in the nuclear export of 40S pre-ribosomal subunit to the cytoplasm.</text>
</comment>
<dbReference type="EMBL" id="KV878978">
    <property type="protein sequence ID" value="OJJ99531.1"/>
    <property type="molecule type" value="Genomic_DNA"/>
</dbReference>
<feature type="compositionally biased region" description="Acidic residues" evidence="7">
    <location>
        <begin position="362"/>
        <end position="389"/>
    </location>
</feature>
<evidence type="ECO:0008006" key="10">
    <source>
        <dbReference type="Google" id="ProtNLM"/>
    </source>
</evidence>
<evidence type="ECO:0000313" key="8">
    <source>
        <dbReference type="EMBL" id="OJJ99531.1"/>
    </source>
</evidence>
<evidence type="ECO:0000313" key="9">
    <source>
        <dbReference type="Proteomes" id="UP000184546"/>
    </source>
</evidence>
<dbReference type="GeneID" id="30971772"/>
<reference evidence="9" key="1">
    <citation type="journal article" date="2017" name="Genome Biol.">
        <title>Comparative genomics reveals high biological diversity and specific adaptations in the industrially and medically important fungal genus Aspergillus.</title>
        <authorList>
            <person name="de Vries R.P."/>
            <person name="Riley R."/>
            <person name="Wiebenga A."/>
            <person name="Aguilar-Osorio G."/>
            <person name="Amillis S."/>
            <person name="Uchima C.A."/>
            <person name="Anderluh G."/>
            <person name="Asadollahi M."/>
            <person name="Askin M."/>
            <person name="Barry K."/>
            <person name="Battaglia E."/>
            <person name="Bayram O."/>
            <person name="Benocci T."/>
            <person name="Braus-Stromeyer S.A."/>
            <person name="Caldana C."/>
            <person name="Canovas D."/>
            <person name="Cerqueira G.C."/>
            <person name="Chen F."/>
            <person name="Chen W."/>
            <person name="Choi C."/>
            <person name="Clum A."/>
            <person name="Dos Santos R.A."/>
            <person name="Damasio A.R."/>
            <person name="Diallinas G."/>
            <person name="Emri T."/>
            <person name="Fekete E."/>
            <person name="Flipphi M."/>
            <person name="Freyberg S."/>
            <person name="Gallo A."/>
            <person name="Gournas C."/>
            <person name="Habgood R."/>
            <person name="Hainaut M."/>
            <person name="Harispe M.L."/>
            <person name="Henrissat B."/>
            <person name="Hilden K.S."/>
            <person name="Hope R."/>
            <person name="Hossain A."/>
            <person name="Karabika E."/>
            <person name="Karaffa L."/>
            <person name="Karanyi Z."/>
            <person name="Krasevec N."/>
            <person name="Kuo A."/>
            <person name="Kusch H."/>
            <person name="LaButti K."/>
            <person name="Lagendijk E.L."/>
            <person name="Lapidus A."/>
            <person name="Levasseur A."/>
            <person name="Lindquist E."/>
            <person name="Lipzen A."/>
            <person name="Logrieco A.F."/>
            <person name="MacCabe A."/>
            <person name="Maekelae M.R."/>
            <person name="Malavazi I."/>
            <person name="Melin P."/>
            <person name="Meyer V."/>
            <person name="Mielnichuk N."/>
            <person name="Miskei M."/>
            <person name="Molnar A.P."/>
            <person name="Mule G."/>
            <person name="Ngan C.Y."/>
            <person name="Orejas M."/>
            <person name="Orosz E."/>
            <person name="Ouedraogo J.P."/>
            <person name="Overkamp K.M."/>
            <person name="Park H.-S."/>
            <person name="Perrone G."/>
            <person name="Piumi F."/>
            <person name="Punt P.J."/>
            <person name="Ram A.F."/>
            <person name="Ramon A."/>
            <person name="Rauscher S."/>
            <person name="Record E."/>
            <person name="Riano-Pachon D.M."/>
            <person name="Robert V."/>
            <person name="Roehrig J."/>
            <person name="Ruller R."/>
            <person name="Salamov A."/>
            <person name="Salih N.S."/>
            <person name="Samson R.A."/>
            <person name="Sandor E."/>
            <person name="Sanguinetti M."/>
            <person name="Schuetze T."/>
            <person name="Sepcic K."/>
            <person name="Shelest E."/>
            <person name="Sherlock G."/>
            <person name="Sophianopoulou V."/>
            <person name="Squina F.M."/>
            <person name="Sun H."/>
            <person name="Susca A."/>
            <person name="Todd R.B."/>
            <person name="Tsang A."/>
            <person name="Unkles S.E."/>
            <person name="van de Wiele N."/>
            <person name="van Rossen-Uffink D."/>
            <person name="Oliveira J.V."/>
            <person name="Vesth T.C."/>
            <person name="Visser J."/>
            <person name="Yu J.-H."/>
            <person name="Zhou M."/>
            <person name="Andersen M.R."/>
            <person name="Archer D.B."/>
            <person name="Baker S.E."/>
            <person name="Benoit I."/>
            <person name="Brakhage A.A."/>
            <person name="Braus G.H."/>
            <person name="Fischer R."/>
            <person name="Frisvad J.C."/>
            <person name="Goldman G.H."/>
            <person name="Houbraken J."/>
            <person name="Oakley B."/>
            <person name="Pocsi I."/>
            <person name="Scazzocchio C."/>
            <person name="Seiboth B."/>
            <person name="vanKuyk P.A."/>
            <person name="Wortman J."/>
            <person name="Dyer P.S."/>
            <person name="Grigoriev I.V."/>
        </authorList>
    </citation>
    <scope>NUCLEOTIDE SEQUENCE [LARGE SCALE GENOMIC DNA]</scope>
    <source>
        <strain evidence="9">ATCC 16872 / CBS 172.66 / WB 5094</strain>
    </source>
</reference>
<comment type="subcellular location">
    <subcellularLocation>
        <location evidence="1">Nucleus</location>
        <location evidence="1">Nucleolus</location>
    </subcellularLocation>
</comment>